<accession>S3BX93</accession>
<keyword evidence="3" id="KW-1185">Reference proteome</keyword>
<feature type="compositionally biased region" description="Low complexity" evidence="1">
    <location>
        <begin position="489"/>
        <end position="501"/>
    </location>
</feature>
<feature type="region of interest" description="Disordered" evidence="1">
    <location>
        <begin position="421"/>
        <end position="451"/>
    </location>
</feature>
<dbReference type="HOGENOM" id="CLU_292220_0_0_1"/>
<feature type="compositionally biased region" description="Low complexity" evidence="1">
    <location>
        <begin position="158"/>
        <end position="178"/>
    </location>
</feature>
<feature type="region of interest" description="Disordered" evidence="1">
    <location>
        <begin position="122"/>
        <end position="362"/>
    </location>
</feature>
<feature type="region of interest" description="Disordered" evidence="1">
    <location>
        <begin position="729"/>
        <end position="759"/>
    </location>
</feature>
<feature type="compositionally biased region" description="Low complexity" evidence="1">
    <location>
        <begin position="797"/>
        <end position="813"/>
    </location>
</feature>
<proteinExistence type="predicted"/>
<feature type="region of interest" description="Disordered" evidence="1">
    <location>
        <begin position="792"/>
        <end position="904"/>
    </location>
</feature>
<feature type="compositionally biased region" description="Low complexity" evidence="1">
    <location>
        <begin position="651"/>
        <end position="665"/>
    </location>
</feature>
<feature type="compositionally biased region" description="Polar residues" evidence="1">
    <location>
        <begin position="218"/>
        <end position="234"/>
    </location>
</feature>
<feature type="compositionally biased region" description="Low complexity" evidence="1">
    <location>
        <begin position="587"/>
        <end position="600"/>
    </location>
</feature>
<feature type="compositionally biased region" description="Polar residues" evidence="1">
    <location>
        <begin position="667"/>
        <end position="678"/>
    </location>
</feature>
<dbReference type="EMBL" id="KE148163">
    <property type="protein sequence ID" value="EPE04081.1"/>
    <property type="molecule type" value="Genomic_DNA"/>
</dbReference>
<feature type="region of interest" description="Disordered" evidence="1">
    <location>
        <begin position="586"/>
        <end position="714"/>
    </location>
</feature>
<dbReference type="OMA" id="RAHPEHM"/>
<feature type="compositionally biased region" description="Low complexity" evidence="1">
    <location>
        <begin position="190"/>
        <end position="212"/>
    </location>
</feature>
<feature type="compositionally biased region" description="Low complexity" evidence="1">
    <location>
        <begin position="980"/>
        <end position="1002"/>
    </location>
</feature>
<feature type="compositionally biased region" description="Low complexity" evidence="1">
    <location>
        <begin position="438"/>
        <end position="451"/>
    </location>
</feature>
<sequence length="1145" mass="117497">MMVRLALAPGLNWLDRTVWCKDAVSICLATSHHIYTFEPVIAFASNLDTLDALLAPSPRTSTLPTTGCTTPLPLFKMAEGTYGSPYYQQIVSPTEPSTPAAKFATSVTRKKTRKWVEAKKINYDGSGWGDDDDDDDDEYEDDAAALPMPAGSSAQSAPRALPSQQSSLPSAALLSRNPSPHPSLHLQTEQQPPASSLPSQSLPSQSLPSQQPWRQGSPAPSSTRDSSPGISSPRSGALPTWRDGRSESPLGPRGQSPANSAGPNGPRAFIRPSDIYKRAIGQDEPPVKKTAEKAAELPAPASPAPAPVELPAADVEPEHKDVPPPIAKYAEPVAAPSPQPTTQRKALNVANPTPTPPPAPAPVVETVIEVPAITAESATAAATDANGERRFSSSPKLPDLARFSMFSPDLLFGGSNFLASDNPPVPSMPNSPATASFPGQAAGAKDAAPVVAPQTKLASVVEDVDRASGTASPFSTSSIKSGSALRDSAATAATATTTATADGPHEIAQGNVSSAVDSGKSTPAAEPETGRALNVKEEPAEAVATASPDYSAADQVAPLKPNRASQLFLPSVSLPVAPMGPRVMERTGTADTVSASVTSSPVKESDVLREEIIRTLSPVKSAQSDLSQDQDQDQKTYEANDNTTATMHDGASTATLAKSTSSRSAEPTRTLTRDSSYLQDVYDDYWTPDDASGHEAYTPPPVPPLSTANTAAASAPVAVPAITASPEMASASPYNLPSQTQQVPPLAKSPSPAPAPAIAPAPSAIPASISSVPGTRSSSLVVAPNLRRRFSWEAEPESSPSPVMASVAPAPAVQAIQPGQSTSPAPSAGAVATPPAMQGRSSPGFDPKASLSAVSVLSASQDPIASPSPLSEAPASATSPSHADSATERPVTQTQAPIRSMLDVGDEKPAVRSMLDIDDVPATPAAPAGLAAPVSPVEDETTPITIAAAVAAGGAATAGVTAAVAANRASGTDSMHSARSAQSVQSPLQAAPSSAQSNQASLGGANPANPAIYGSGSEGTAQFLTLRQCMAFGSHSERMAKLTETRREYALADSGLSGWLTHMTVIPEYSRASYVPLWDGPLTVPPPSSRPAAAAVAAIAHVPHVNISSSQISNKSKEIFGVAAGKAGKGFLALRKKGFHKKSAN</sequence>
<evidence type="ECO:0000256" key="1">
    <source>
        <dbReference type="SAM" id="MobiDB-lite"/>
    </source>
</evidence>
<feature type="region of interest" description="Disordered" evidence="1">
    <location>
        <begin position="971"/>
        <end position="1003"/>
    </location>
</feature>
<feature type="compositionally biased region" description="Polar residues" evidence="1">
    <location>
        <begin position="510"/>
        <end position="521"/>
    </location>
</feature>
<dbReference type="OrthoDB" id="5245715at2759"/>
<dbReference type="VEuPathDB" id="FungiDB:F503_04929"/>
<evidence type="ECO:0000313" key="3">
    <source>
        <dbReference type="Proteomes" id="UP000016923"/>
    </source>
</evidence>
<feature type="compositionally biased region" description="Low complexity" evidence="1">
    <location>
        <begin position="705"/>
        <end position="714"/>
    </location>
</feature>
<organism evidence="2 3">
    <name type="scientific">Ophiostoma piceae (strain UAMH 11346)</name>
    <name type="common">Sap stain fungus</name>
    <dbReference type="NCBI Taxonomy" id="1262450"/>
    <lineage>
        <taxon>Eukaryota</taxon>
        <taxon>Fungi</taxon>
        <taxon>Dikarya</taxon>
        <taxon>Ascomycota</taxon>
        <taxon>Pezizomycotina</taxon>
        <taxon>Sordariomycetes</taxon>
        <taxon>Sordariomycetidae</taxon>
        <taxon>Ophiostomatales</taxon>
        <taxon>Ophiostomataceae</taxon>
        <taxon>Ophiostoma</taxon>
    </lineage>
</organism>
<dbReference type="AlphaFoldDB" id="S3BX93"/>
<feature type="compositionally biased region" description="Polar residues" evidence="1">
    <location>
        <begin position="469"/>
        <end position="481"/>
    </location>
</feature>
<gene>
    <name evidence="2" type="ORF">F503_04929</name>
</gene>
<feature type="compositionally biased region" description="Acidic residues" evidence="1">
    <location>
        <begin position="129"/>
        <end position="143"/>
    </location>
</feature>
<feature type="compositionally biased region" description="Basic and acidic residues" evidence="1">
    <location>
        <begin position="274"/>
        <end position="295"/>
    </location>
</feature>
<dbReference type="STRING" id="1262450.S3BX93"/>
<feature type="compositionally biased region" description="Basic and acidic residues" evidence="1">
    <location>
        <begin position="603"/>
        <end position="613"/>
    </location>
</feature>
<feature type="compositionally biased region" description="Low complexity" evidence="1">
    <location>
        <begin position="849"/>
        <end position="884"/>
    </location>
</feature>
<dbReference type="Proteomes" id="UP000016923">
    <property type="component" value="Unassembled WGS sequence"/>
</dbReference>
<feature type="region of interest" description="Disordered" evidence="1">
    <location>
        <begin position="464"/>
        <end position="558"/>
    </location>
</feature>
<protein>
    <submittedName>
        <fullName evidence="2">Uncharacterized protein</fullName>
    </submittedName>
</protein>
<dbReference type="eggNOG" id="ENOG502SHV0">
    <property type="taxonomic scope" value="Eukaryota"/>
</dbReference>
<name>S3BX93_OPHP1</name>
<evidence type="ECO:0000313" key="2">
    <source>
        <dbReference type="EMBL" id="EPE04081.1"/>
    </source>
</evidence>
<feature type="region of interest" description="Disordered" evidence="1">
    <location>
        <begin position="379"/>
        <end position="398"/>
    </location>
</feature>
<feature type="compositionally biased region" description="Polar residues" evidence="1">
    <location>
        <begin position="732"/>
        <end position="743"/>
    </location>
</feature>
<reference evidence="2 3" key="1">
    <citation type="journal article" date="2013" name="BMC Genomics">
        <title>The genome and transcriptome of the pine saprophyte Ophiostoma piceae, and a comparison with the bark beetle-associated pine pathogen Grosmannia clavigera.</title>
        <authorList>
            <person name="Haridas S."/>
            <person name="Wang Y."/>
            <person name="Lim L."/>
            <person name="Massoumi Alamouti S."/>
            <person name="Jackman S."/>
            <person name="Docking R."/>
            <person name="Robertson G."/>
            <person name="Birol I."/>
            <person name="Bohlmann J."/>
            <person name="Breuil C."/>
        </authorList>
    </citation>
    <scope>NUCLEOTIDE SEQUENCE [LARGE SCALE GENOMIC DNA]</scope>
    <source>
        <strain evidence="2 3">UAMH 11346</strain>
    </source>
</reference>